<dbReference type="InterPro" id="IPR021747">
    <property type="entry name" value="DUF3313"/>
</dbReference>
<evidence type="ECO:0000256" key="1">
    <source>
        <dbReference type="SAM" id="SignalP"/>
    </source>
</evidence>
<keyword evidence="3" id="KW-1185">Reference proteome</keyword>
<dbReference type="PROSITE" id="PS51257">
    <property type="entry name" value="PROKAR_LIPOPROTEIN"/>
    <property type="match status" value="1"/>
</dbReference>
<dbReference type="Pfam" id="PF11769">
    <property type="entry name" value="DUF3313"/>
    <property type="match status" value="1"/>
</dbReference>
<dbReference type="EMBL" id="CP009706">
    <property type="protein sequence ID" value="AIU73242.1"/>
    <property type="molecule type" value="Genomic_DNA"/>
</dbReference>
<gene>
    <name evidence="2" type="ORF">AT03_13125</name>
</gene>
<feature type="chain" id="PRO_5001937205" description="Lipoprotein" evidence="1">
    <location>
        <begin position="27"/>
        <end position="220"/>
    </location>
</feature>
<organism evidence="2 3">
    <name type="scientific">Hafnia alvei FB1</name>
    <dbReference type="NCBI Taxonomy" id="1453496"/>
    <lineage>
        <taxon>Bacteria</taxon>
        <taxon>Pseudomonadati</taxon>
        <taxon>Pseudomonadota</taxon>
        <taxon>Gammaproteobacteria</taxon>
        <taxon>Enterobacterales</taxon>
        <taxon>Hafniaceae</taxon>
        <taxon>Hafnia</taxon>
    </lineage>
</organism>
<dbReference type="eggNOG" id="ENOG502Z8IX">
    <property type="taxonomic scope" value="Bacteria"/>
</dbReference>
<evidence type="ECO:0008006" key="4">
    <source>
        <dbReference type="Google" id="ProtNLM"/>
    </source>
</evidence>
<keyword evidence="1" id="KW-0732">Signal</keyword>
<reference evidence="2 3" key="1">
    <citation type="journal article" date="2014" name="Gut Pathog.">
        <title>Gene clusters of Hafnia alvei strain FB1 important in survival and pathogenesis: a draft genome perspective.</title>
        <authorList>
            <person name="Tan J.Y."/>
            <person name="Yin W.F."/>
            <person name="Chan K.G."/>
        </authorList>
    </citation>
    <scope>NUCLEOTIDE SEQUENCE [LARGE SCALE GENOMIC DNA]</scope>
    <source>
        <strain evidence="2 3">FB1</strain>
    </source>
</reference>
<accession>A0A097R3D0</accession>
<name>A0A097R3D0_HAFAL</name>
<feature type="signal peptide" evidence="1">
    <location>
        <begin position="1"/>
        <end position="26"/>
    </location>
</feature>
<dbReference type="RefSeq" id="WP_025796596.1">
    <property type="nucleotide sequence ID" value="NZ_CP009706.1"/>
</dbReference>
<proteinExistence type="predicted"/>
<dbReference type="PATRIC" id="fig|1453496.5.peg.2673"/>
<dbReference type="HOGENOM" id="CLU_088489_0_1_6"/>
<evidence type="ECO:0000313" key="3">
    <source>
        <dbReference type="Proteomes" id="UP000029986"/>
    </source>
</evidence>
<protein>
    <recommendedName>
        <fullName evidence="4">Lipoprotein</fullName>
    </recommendedName>
</protein>
<dbReference type="GeneID" id="56892345"/>
<dbReference type="AlphaFoldDB" id="A0A097R3D0"/>
<dbReference type="Proteomes" id="UP000029986">
    <property type="component" value="Chromosome"/>
</dbReference>
<evidence type="ECO:0000313" key="2">
    <source>
        <dbReference type="EMBL" id="AIU73242.1"/>
    </source>
</evidence>
<sequence>MATLRNLKTALLIGALALTGCATKTATPEQYSGFLKDYSNLTETKSSSGLPVMRWVDPSFKSSHYDKLIYNPVTYYPEPKPTTQIGKNVLDGVLNYTNTKLKAAAAQRSTLVTQPGPNTLIFRGAITAVDTSKEGLQFYEVIPIAMVVAGTQAATGHRTMDTNLFFEGELIDSQTNKTVMKVVRKGSGKQLSNSNQLLTVDDLKTVIDNMATDATMFDVK</sequence>
<dbReference type="KEGG" id="hav:AT03_13125"/>
<dbReference type="OrthoDB" id="6192874at2"/>